<protein>
    <recommendedName>
        <fullName evidence="11">Probable nicotinate-nucleotide adenylyltransferase</fullName>
        <ecNumber evidence="11">2.7.7.18</ecNumber>
    </recommendedName>
    <alternativeName>
        <fullName evidence="11">Deamido-NAD(+) diphosphorylase</fullName>
    </alternativeName>
    <alternativeName>
        <fullName evidence="11">Deamido-NAD(+) pyrophosphorylase</fullName>
    </alternativeName>
    <alternativeName>
        <fullName evidence="11">Nicotinate mononucleotide adenylyltransferase</fullName>
        <shortName evidence="11">NaMN adenylyltransferase</shortName>
    </alternativeName>
</protein>
<gene>
    <name evidence="11 13" type="primary">nadD</name>
    <name evidence="13" type="ORF">HMPREF9123_0625</name>
</gene>
<keyword evidence="5 11" id="KW-0808">Transferase</keyword>
<proteinExistence type="inferred from homology"/>
<dbReference type="CDD" id="cd02165">
    <property type="entry name" value="NMNAT"/>
    <property type="match status" value="1"/>
</dbReference>
<evidence type="ECO:0000256" key="10">
    <source>
        <dbReference type="ARBA" id="ARBA00048721"/>
    </source>
</evidence>
<keyword evidence="4 11" id="KW-0662">Pyridine nucleotide biosynthesis</keyword>
<dbReference type="HAMAP" id="MF_00244">
    <property type="entry name" value="NaMN_adenylyltr"/>
    <property type="match status" value="1"/>
</dbReference>
<keyword evidence="8 11" id="KW-0067">ATP-binding</keyword>
<dbReference type="InterPro" id="IPR004821">
    <property type="entry name" value="Cyt_trans-like"/>
</dbReference>
<dbReference type="InterPro" id="IPR005248">
    <property type="entry name" value="NadD/NMNAT"/>
</dbReference>
<keyword evidence="6 11" id="KW-0548">Nucleotidyltransferase</keyword>
<dbReference type="NCBIfam" id="TIGR00482">
    <property type="entry name" value="nicotinate (nicotinamide) nucleotide adenylyltransferase"/>
    <property type="match status" value="1"/>
</dbReference>
<keyword evidence="14" id="KW-1185">Reference proteome</keyword>
<name>F2BA71_9NEIS</name>
<dbReference type="Pfam" id="PF01467">
    <property type="entry name" value="CTP_transf_like"/>
    <property type="match status" value="1"/>
</dbReference>
<evidence type="ECO:0000313" key="13">
    <source>
        <dbReference type="EMBL" id="EGF11509.1"/>
    </source>
</evidence>
<comment type="catalytic activity">
    <reaction evidence="10 11">
        <text>nicotinate beta-D-ribonucleotide + ATP + H(+) = deamido-NAD(+) + diphosphate</text>
        <dbReference type="Rhea" id="RHEA:22860"/>
        <dbReference type="ChEBI" id="CHEBI:15378"/>
        <dbReference type="ChEBI" id="CHEBI:30616"/>
        <dbReference type="ChEBI" id="CHEBI:33019"/>
        <dbReference type="ChEBI" id="CHEBI:57502"/>
        <dbReference type="ChEBI" id="CHEBI:58437"/>
        <dbReference type="EC" id="2.7.7.18"/>
    </reaction>
</comment>
<evidence type="ECO:0000256" key="6">
    <source>
        <dbReference type="ARBA" id="ARBA00022695"/>
    </source>
</evidence>
<dbReference type="Proteomes" id="UP000004105">
    <property type="component" value="Unassembled WGS sequence"/>
</dbReference>
<accession>F2BA71</accession>
<organism evidence="13 14">
    <name type="scientific">Neisseria bacilliformis ATCC BAA-1200</name>
    <dbReference type="NCBI Taxonomy" id="888742"/>
    <lineage>
        <taxon>Bacteria</taxon>
        <taxon>Pseudomonadati</taxon>
        <taxon>Pseudomonadota</taxon>
        <taxon>Betaproteobacteria</taxon>
        <taxon>Neisseriales</taxon>
        <taxon>Neisseriaceae</taxon>
        <taxon>Neisseria</taxon>
    </lineage>
</organism>
<dbReference type="Gene3D" id="3.40.50.620">
    <property type="entry name" value="HUPs"/>
    <property type="match status" value="1"/>
</dbReference>
<dbReference type="PANTHER" id="PTHR39321:SF3">
    <property type="entry name" value="PHOSPHOPANTETHEINE ADENYLYLTRANSFERASE"/>
    <property type="match status" value="1"/>
</dbReference>
<reference evidence="13 14" key="1">
    <citation type="submission" date="2011-02" db="EMBL/GenBank/DDBJ databases">
        <authorList>
            <person name="Muzny D."/>
            <person name="Qin X."/>
            <person name="Deng J."/>
            <person name="Jiang H."/>
            <person name="Liu Y."/>
            <person name="Qu J."/>
            <person name="Song X.-Z."/>
            <person name="Zhang L."/>
            <person name="Thornton R."/>
            <person name="Coyle M."/>
            <person name="Francisco L."/>
            <person name="Jackson L."/>
            <person name="Javaid M."/>
            <person name="Korchina V."/>
            <person name="Kovar C."/>
            <person name="Mata R."/>
            <person name="Mathew T."/>
            <person name="Ngo R."/>
            <person name="Nguyen L."/>
            <person name="Nguyen N."/>
            <person name="Okwuonu G."/>
            <person name="Ongeri F."/>
            <person name="Pham C."/>
            <person name="Simmons D."/>
            <person name="Wilczek-Boney K."/>
            <person name="Hale W."/>
            <person name="Jakkamsetti A."/>
            <person name="Pham P."/>
            <person name="Ruth R."/>
            <person name="San Lucas F."/>
            <person name="Warren J."/>
            <person name="Zhang J."/>
            <person name="Zhao Z."/>
            <person name="Zhou C."/>
            <person name="Zhu D."/>
            <person name="Lee S."/>
            <person name="Bess C."/>
            <person name="Blankenburg K."/>
            <person name="Forbes L."/>
            <person name="Fu Q."/>
            <person name="Gubbala S."/>
            <person name="Hirani K."/>
            <person name="Jayaseelan J.C."/>
            <person name="Lara F."/>
            <person name="Munidasa M."/>
            <person name="Palculict T."/>
            <person name="Patil S."/>
            <person name="Pu L.-L."/>
            <person name="Saada N."/>
            <person name="Tang L."/>
            <person name="Weissenberger G."/>
            <person name="Zhu Y."/>
            <person name="Hemphill L."/>
            <person name="Shang Y."/>
            <person name="Youmans B."/>
            <person name="Ayvaz T."/>
            <person name="Ross M."/>
            <person name="Santibanez J."/>
            <person name="Aqrawi P."/>
            <person name="Gross S."/>
            <person name="Joshi V."/>
            <person name="Fowler G."/>
            <person name="Nazareth L."/>
            <person name="Reid J."/>
            <person name="Worley K."/>
            <person name="Petrosino J."/>
            <person name="Highlander S."/>
            <person name="Gibbs R."/>
        </authorList>
    </citation>
    <scope>NUCLEOTIDE SEQUENCE [LARGE SCALE GENOMIC DNA]</scope>
    <source>
        <strain evidence="13 14">ATCC BAA-1200</strain>
    </source>
</reference>
<evidence type="ECO:0000256" key="11">
    <source>
        <dbReference type="HAMAP-Rule" id="MF_00244"/>
    </source>
</evidence>
<dbReference type="STRING" id="267212.GCA_001063965_00567"/>
<evidence type="ECO:0000256" key="4">
    <source>
        <dbReference type="ARBA" id="ARBA00022642"/>
    </source>
</evidence>
<comment type="similarity">
    <text evidence="3 11">Belongs to the NadD family.</text>
</comment>
<dbReference type="OrthoDB" id="5295945at2"/>
<dbReference type="SUPFAM" id="SSF52374">
    <property type="entry name" value="Nucleotidylyl transferase"/>
    <property type="match status" value="1"/>
</dbReference>
<dbReference type="AlphaFoldDB" id="F2BA71"/>
<comment type="function">
    <text evidence="1 11">Catalyzes the reversible adenylation of nicotinate mononucleotide (NaMN) to nicotinic acid adenine dinucleotide (NaAD).</text>
</comment>
<dbReference type="InterPro" id="IPR014729">
    <property type="entry name" value="Rossmann-like_a/b/a_fold"/>
</dbReference>
<dbReference type="UniPathway" id="UPA00253">
    <property type="reaction ID" value="UER00332"/>
</dbReference>
<evidence type="ECO:0000256" key="2">
    <source>
        <dbReference type="ARBA" id="ARBA00005019"/>
    </source>
</evidence>
<evidence type="ECO:0000256" key="5">
    <source>
        <dbReference type="ARBA" id="ARBA00022679"/>
    </source>
</evidence>
<evidence type="ECO:0000256" key="1">
    <source>
        <dbReference type="ARBA" id="ARBA00002324"/>
    </source>
</evidence>
<evidence type="ECO:0000256" key="8">
    <source>
        <dbReference type="ARBA" id="ARBA00022840"/>
    </source>
</evidence>
<keyword evidence="9 11" id="KW-0520">NAD</keyword>
<evidence type="ECO:0000256" key="3">
    <source>
        <dbReference type="ARBA" id="ARBA00009014"/>
    </source>
</evidence>
<dbReference type="NCBIfam" id="TIGR00125">
    <property type="entry name" value="cyt_tran_rel"/>
    <property type="match status" value="1"/>
</dbReference>
<dbReference type="GO" id="GO:0004515">
    <property type="term" value="F:nicotinate-nucleotide adenylyltransferase activity"/>
    <property type="evidence" value="ECO:0007669"/>
    <property type="project" value="UniProtKB-UniRule"/>
</dbReference>
<sequence length="208" mass="22444">MNRRIGLFGGTFDPPHLGHTRIARAFADQLALDTVIFLPAGDPYHKTAPRAPAADRLAMTRAAAAADPRFAVSDLDIVRSGATYTADTVRIFRQHYPAAALWWLVGADSLAALHTWKDWQTLVRQTGIAAAPRNGFTPTALPQPLHHWAAQALADGSLHLLSAPPDNISSTDIRGRLKTGKSTAGLLDPAVAAYIRRHGLYTDDTDTP</sequence>
<dbReference type="EMBL" id="AFAY01000012">
    <property type="protein sequence ID" value="EGF11509.1"/>
    <property type="molecule type" value="Genomic_DNA"/>
</dbReference>
<dbReference type="RefSeq" id="WP_007341637.1">
    <property type="nucleotide sequence ID" value="NZ_GL878494.1"/>
</dbReference>
<evidence type="ECO:0000259" key="12">
    <source>
        <dbReference type="Pfam" id="PF01467"/>
    </source>
</evidence>
<dbReference type="GO" id="GO:0005524">
    <property type="term" value="F:ATP binding"/>
    <property type="evidence" value="ECO:0007669"/>
    <property type="project" value="UniProtKB-KW"/>
</dbReference>
<dbReference type="EC" id="2.7.7.18" evidence="11"/>
<dbReference type="NCBIfam" id="NF000840">
    <property type="entry name" value="PRK00071.1-3"/>
    <property type="match status" value="1"/>
</dbReference>
<dbReference type="HOGENOM" id="CLU_069765_0_0_4"/>
<evidence type="ECO:0000256" key="7">
    <source>
        <dbReference type="ARBA" id="ARBA00022741"/>
    </source>
</evidence>
<evidence type="ECO:0000256" key="9">
    <source>
        <dbReference type="ARBA" id="ARBA00023027"/>
    </source>
</evidence>
<feature type="domain" description="Cytidyltransferase-like" evidence="12">
    <location>
        <begin position="7"/>
        <end position="176"/>
    </location>
</feature>
<dbReference type="PANTHER" id="PTHR39321">
    <property type="entry name" value="NICOTINATE-NUCLEOTIDE ADENYLYLTRANSFERASE-RELATED"/>
    <property type="match status" value="1"/>
</dbReference>
<comment type="pathway">
    <text evidence="2 11">Cofactor biosynthesis; NAD(+) biosynthesis; deamido-NAD(+) from nicotinate D-ribonucleotide: step 1/1.</text>
</comment>
<dbReference type="GO" id="GO:0009435">
    <property type="term" value="P:NAD+ biosynthetic process"/>
    <property type="evidence" value="ECO:0007669"/>
    <property type="project" value="UniProtKB-UniRule"/>
</dbReference>
<keyword evidence="7 11" id="KW-0547">Nucleotide-binding</keyword>
<evidence type="ECO:0000313" key="14">
    <source>
        <dbReference type="Proteomes" id="UP000004105"/>
    </source>
</evidence>
<comment type="caution">
    <text evidence="13">The sequence shown here is derived from an EMBL/GenBank/DDBJ whole genome shotgun (WGS) entry which is preliminary data.</text>
</comment>